<evidence type="ECO:0000313" key="1">
    <source>
        <dbReference type="EMBL" id="VDK40897.1"/>
    </source>
</evidence>
<reference evidence="1 2" key="1">
    <citation type="submission" date="2018-11" db="EMBL/GenBank/DDBJ databases">
        <authorList>
            <consortium name="Pathogen Informatics"/>
        </authorList>
    </citation>
    <scope>NUCLEOTIDE SEQUENCE [LARGE SCALE GENOMIC DNA]</scope>
</reference>
<dbReference type="EMBL" id="UYRS01018869">
    <property type="protein sequence ID" value="VDK40897.1"/>
    <property type="molecule type" value="Genomic_DNA"/>
</dbReference>
<keyword evidence="2" id="KW-1185">Reference proteome</keyword>
<proteinExistence type="predicted"/>
<dbReference type="AlphaFoldDB" id="A0A3P6Q659"/>
<organism evidence="1 2">
    <name type="scientific">Taenia asiatica</name>
    <name type="common">Asian tapeworm</name>
    <dbReference type="NCBI Taxonomy" id="60517"/>
    <lineage>
        <taxon>Eukaryota</taxon>
        <taxon>Metazoa</taxon>
        <taxon>Spiralia</taxon>
        <taxon>Lophotrochozoa</taxon>
        <taxon>Platyhelminthes</taxon>
        <taxon>Cestoda</taxon>
        <taxon>Eucestoda</taxon>
        <taxon>Cyclophyllidea</taxon>
        <taxon>Taeniidae</taxon>
        <taxon>Taenia</taxon>
    </lineage>
</organism>
<protein>
    <submittedName>
        <fullName evidence="1">Uncharacterized protein</fullName>
    </submittedName>
</protein>
<evidence type="ECO:0000313" key="2">
    <source>
        <dbReference type="Proteomes" id="UP000282613"/>
    </source>
</evidence>
<gene>
    <name evidence="1" type="ORF">TASK_LOCUS8717</name>
</gene>
<name>A0A3P6Q659_TAEAS</name>
<sequence length="84" mass="10030">MTENKIYNFHFGPNGTDLFIFHSKLSNSLQVKIKSYFYITYLHFELLLCVLQIKNRGNYQLKHLPRQLLRSKSPQEIKQPCRAE</sequence>
<dbReference type="Proteomes" id="UP000282613">
    <property type="component" value="Unassembled WGS sequence"/>
</dbReference>
<accession>A0A3P6Q659</accession>